<evidence type="ECO:0000259" key="5">
    <source>
        <dbReference type="Pfam" id="PF00150"/>
    </source>
</evidence>
<dbReference type="InterPro" id="IPR001547">
    <property type="entry name" value="Glyco_hydro_5"/>
</dbReference>
<keyword evidence="7" id="KW-1185">Reference proteome</keyword>
<dbReference type="SUPFAM" id="SSF51445">
    <property type="entry name" value="(Trans)glycosidases"/>
    <property type="match status" value="1"/>
</dbReference>
<dbReference type="Proteomes" id="UP001398556">
    <property type="component" value="Unassembled WGS sequence"/>
</dbReference>
<feature type="domain" description="Glycoside hydrolase family 5" evidence="5">
    <location>
        <begin position="44"/>
        <end position="316"/>
    </location>
</feature>
<evidence type="ECO:0000256" key="3">
    <source>
        <dbReference type="ARBA" id="ARBA00023295"/>
    </source>
</evidence>
<evidence type="ECO:0000256" key="2">
    <source>
        <dbReference type="ARBA" id="ARBA00022801"/>
    </source>
</evidence>
<organism evidence="6 7">
    <name type="scientific">Flavobacterium flavipallidum</name>
    <dbReference type="NCBI Taxonomy" id="3139140"/>
    <lineage>
        <taxon>Bacteria</taxon>
        <taxon>Pseudomonadati</taxon>
        <taxon>Bacteroidota</taxon>
        <taxon>Flavobacteriia</taxon>
        <taxon>Flavobacteriales</taxon>
        <taxon>Flavobacteriaceae</taxon>
        <taxon>Flavobacterium</taxon>
    </lineage>
</organism>
<comment type="similarity">
    <text evidence="4">Belongs to the glycosyl hydrolase 5 (cellulase A) family.</text>
</comment>
<evidence type="ECO:0000256" key="1">
    <source>
        <dbReference type="ARBA" id="ARBA00022729"/>
    </source>
</evidence>
<reference evidence="6 7" key="1">
    <citation type="submission" date="2024-04" db="EMBL/GenBank/DDBJ databases">
        <title>Flavobacterium sp. DGU99 16S ribosomal RNA gene Genome sequencing and assembly.</title>
        <authorList>
            <person name="Park S."/>
        </authorList>
    </citation>
    <scope>NUCLEOTIDE SEQUENCE [LARGE SCALE GENOMIC DNA]</scope>
    <source>
        <strain evidence="6 7">DGU99</strain>
    </source>
</reference>
<dbReference type="GO" id="GO:0016787">
    <property type="term" value="F:hydrolase activity"/>
    <property type="evidence" value="ECO:0007669"/>
    <property type="project" value="UniProtKB-KW"/>
</dbReference>
<dbReference type="Pfam" id="PF00150">
    <property type="entry name" value="Cellulase"/>
    <property type="match status" value="1"/>
</dbReference>
<name>A0ABU9HJZ4_9FLAO</name>
<sequence length="346" mass="40246">MKSSIKRSSIILVVLFFLTGSFILSAQNKWGTGFAFEQNTRLGRGVNIIGYDPIWKDASKARMKDKHFKLIKEAGFSNVRLVMSPFKFAMDDSTYTINPNFYTTLDYAIKESLKNKLMVIVDFHEHGAMGKDPLGNKAKLLSMWKQIAIHCKEYSNDVLFEICNEPNMKPEIWNEIQKEAYKILRESNPDRTLLIGAINGNQIKFLKDLDLPEKDKNIIVAIHYYSPIQFTHQGAPWSKNNKDLSGIEWLESKSEKDAVRLDFDMAQDWSKIHNVPLTLGEFGAYEKADMPSRLRWTNYVARQAELRKWSWSYWQFDSDFIVYDMDKDEWKTDLLNALIPSKKKKN</sequence>
<accession>A0ABU9HJZ4</accession>
<keyword evidence="2 4" id="KW-0378">Hydrolase</keyword>
<dbReference type="InterPro" id="IPR017853">
    <property type="entry name" value="GH"/>
</dbReference>
<evidence type="ECO:0000313" key="6">
    <source>
        <dbReference type="EMBL" id="MEL1240325.1"/>
    </source>
</evidence>
<dbReference type="PANTHER" id="PTHR31297:SF17">
    <property type="entry name" value="ENDOGLUCANASE"/>
    <property type="match status" value="1"/>
</dbReference>
<dbReference type="InterPro" id="IPR018087">
    <property type="entry name" value="Glyco_hydro_5_CS"/>
</dbReference>
<gene>
    <name evidence="6" type="ORF">AAEO59_04625</name>
</gene>
<evidence type="ECO:0000256" key="4">
    <source>
        <dbReference type="RuleBase" id="RU361153"/>
    </source>
</evidence>
<dbReference type="Gene3D" id="3.20.20.80">
    <property type="entry name" value="Glycosidases"/>
    <property type="match status" value="1"/>
</dbReference>
<comment type="caution">
    <text evidence="6">The sequence shown here is derived from an EMBL/GenBank/DDBJ whole genome shotgun (WGS) entry which is preliminary data.</text>
</comment>
<keyword evidence="3 4" id="KW-0326">Glycosidase</keyword>
<proteinExistence type="inferred from homology"/>
<dbReference type="EMBL" id="JBBYHU010000006">
    <property type="protein sequence ID" value="MEL1240325.1"/>
    <property type="molecule type" value="Genomic_DNA"/>
</dbReference>
<dbReference type="PROSITE" id="PS00659">
    <property type="entry name" value="GLYCOSYL_HYDROL_F5"/>
    <property type="match status" value="1"/>
</dbReference>
<keyword evidence="1" id="KW-0732">Signal</keyword>
<evidence type="ECO:0000313" key="7">
    <source>
        <dbReference type="Proteomes" id="UP001398556"/>
    </source>
</evidence>
<dbReference type="RefSeq" id="WP_341699570.1">
    <property type="nucleotide sequence ID" value="NZ_JBBYHU010000006.1"/>
</dbReference>
<protein>
    <submittedName>
        <fullName evidence="6">Glycoside hydrolase family 5 protein</fullName>
    </submittedName>
</protein>
<dbReference type="InterPro" id="IPR050386">
    <property type="entry name" value="Glycosyl_hydrolase_5"/>
</dbReference>
<dbReference type="PANTHER" id="PTHR31297">
    <property type="entry name" value="GLUCAN ENDO-1,6-BETA-GLUCOSIDASE B"/>
    <property type="match status" value="1"/>
</dbReference>